<protein>
    <submittedName>
        <fullName evidence="1">Uncharacterized protein</fullName>
    </submittedName>
</protein>
<reference evidence="1" key="1">
    <citation type="journal article" date="2018" name="Nat. Genet.">
        <title>Extensive intraspecific gene order and gene structural variations between Mo17 and other maize genomes.</title>
        <authorList>
            <person name="Sun S."/>
            <person name="Zhou Y."/>
            <person name="Chen J."/>
            <person name="Shi J."/>
            <person name="Zhao H."/>
            <person name="Zhao H."/>
            <person name="Song W."/>
            <person name="Zhang M."/>
            <person name="Cui Y."/>
            <person name="Dong X."/>
            <person name="Liu H."/>
            <person name="Ma X."/>
            <person name="Jiao Y."/>
            <person name="Wang B."/>
            <person name="Wei X."/>
            <person name="Stein J.C."/>
            <person name="Glaubitz J.C."/>
            <person name="Lu F."/>
            <person name="Yu G."/>
            <person name="Liang C."/>
            <person name="Fengler K."/>
            <person name="Li B."/>
            <person name="Rafalski A."/>
            <person name="Schnable P.S."/>
            <person name="Ware D.H."/>
            <person name="Buckler E.S."/>
            <person name="Lai J."/>
        </authorList>
    </citation>
    <scope>NUCLEOTIDE SEQUENCE [LARGE SCALE GENOMIC DNA]</scope>
    <source>
        <tissue evidence="1">Seedling</tissue>
    </source>
</reference>
<organism evidence="1">
    <name type="scientific">Zea mays</name>
    <name type="common">Maize</name>
    <dbReference type="NCBI Taxonomy" id="4577"/>
    <lineage>
        <taxon>Eukaryota</taxon>
        <taxon>Viridiplantae</taxon>
        <taxon>Streptophyta</taxon>
        <taxon>Embryophyta</taxon>
        <taxon>Tracheophyta</taxon>
        <taxon>Spermatophyta</taxon>
        <taxon>Magnoliopsida</taxon>
        <taxon>Liliopsida</taxon>
        <taxon>Poales</taxon>
        <taxon>Poaceae</taxon>
        <taxon>PACMAD clade</taxon>
        <taxon>Panicoideae</taxon>
        <taxon>Andropogonodae</taxon>
        <taxon>Andropogoneae</taxon>
        <taxon>Tripsacinae</taxon>
        <taxon>Zea</taxon>
    </lineage>
</organism>
<evidence type="ECO:0000313" key="1">
    <source>
        <dbReference type="EMBL" id="PWZ43778.1"/>
    </source>
</evidence>
<sequence length="11" mass="1281">MGPKCERSIFI</sequence>
<proteinExistence type="predicted"/>
<dbReference type="Proteomes" id="UP000251960">
    <property type="component" value="Chromosome 10"/>
</dbReference>
<name>A0A3L6G6B4_MAIZE</name>
<gene>
    <name evidence="1" type="ORF">Zm00014a_042758</name>
</gene>
<accession>A0A3L6G6B4</accession>
<dbReference type="EMBL" id="NCVQ01000002">
    <property type="protein sequence ID" value="PWZ43778.1"/>
    <property type="molecule type" value="Genomic_DNA"/>
</dbReference>
<comment type="caution">
    <text evidence="1">The sequence shown here is derived from an EMBL/GenBank/DDBJ whole genome shotgun (WGS) entry which is preliminary data.</text>
</comment>